<feature type="compositionally biased region" description="Basic and acidic residues" evidence="1">
    <location>
        <begin position="172"/>
        <end position="182"/>
    </location>
</feature>
<dbReference type="Gene3D" id="2.60.40.1890">
    <property type="entry name" value="PCu(A)C copper chaperone"/>
    <property type="match status" value="1"/>
</dbReference>
<dbReference type="RefSeq" id="WP_037340393.1">
    <property type="nucleotide sequence ID" value="NZ_APNK01000034.1"/>
</dbReference>
<feature type="signal peptide" evidence="2">
    <location>
        <begin position="1"/>
        <end position="20"/>
    </location>
</feature>
<dbReference type="PANTHER" id="PTHR36302:SF1">
    <property type="entry name" value="COPPER CHAPERONE PCU(A)C"/>
    <property type="match status" value="1"/>
</dbReference>
<keyword evidence="4" id="KW-1185">Reference proteome</keyword>
<evidence type="ECO:0000256" key="2">
    <source>
        <dbReference type="SAM" id="SignalP"/>
    </source>
</evidence>
<dbReference type="InterPro" id="IPR036182">
    <property type="entry name" value="PCuAC_sf"/>
</dbReference>
<dbReference type="STRING" id="1304275.C41B8_15782"/>
<dbReference type="Pfam" id="PF04314">
    <property type="entry name" value="PCuAC"/>
    <property type="match status" value="1"/>
</dbReference>
<dbReference type="PROSITE" id="PS51257">
    <property type="entry name" value="PROKAR_LIPOPROTEIN"/>
    <property type="match status" value="1"/>
</dbReference>
<dbReference type="InterPro" id="IPR058248">
    <property type="entry name" value="Lxx211020-like"/>
</dbReference>
<dbReference type="PANTHER" id="PTHR36302">
    <property type="entry name" value="BLR7088 PROTEIN"/>
    <property type="match status" value="1"/>
</dbReference>
<feature type="chain" id="PRO_5001776469" description="Copper chaperone PCu(A)C" evidence="2">
    <location>
        <begin position="21"/>
        <end position="196"/>
    </location>
</feature>
<keyword evidence="2" id="KW-0732">Signal</keyword>
<dbReference type="AlphaFoldDB" id="A0A084IHU8"/>
<sequence length="196" mass="20207">MRHSSILSILMLAGLSGVLAGCGQSQPAADCGQLRIHDAWVAPAHAGSREMLGYFTLHNDGSDPVTVNGVSSDAFDRAVFQNKAAAAQSSNDADGGAQPLAPFTVAGGADMQFKPGEREVALYSPTKAYQVGDKIKLSLVCGSQHARLATSAVVRDRHGDLPAASDDEDAADREQVIQDGRDGGGAGATDDSKTAN</sequence>
<dbReference type="Proteomes" id="UP000028302">
    <property type="component" value="Unassembled WGS sequence"/>
</dbReference>
<evidence type="ECO:0008006" key="5">
    <source>
        <dbReference type="Google" id="ProtNLM"/>
    </source>
</evidence>
<dbReference type="EMBL" id="APNK01000034">
    <property type="protein sequence ID" value="KEZ76282.1"/>
    <property type="molecule type" value="Genomic_DNA"/>
</dbReference>
<dbReference type="eggNOG" id="COG2847">
    <property type="taxonomic scope" value="Bacteria"/>
</dbReference>
<evidence type="ECO:0000313" key="3">
    <source>
        <dbReference type="EMBL" id="KEZ76282.1"/>
    </source>
</evidence>
<reference evidence="3 4" key="1">
    <citation type="submission" date="2013-03" db="EMBL/GenBank/DDBJ databases">
        <title>Salinisphaera hydrothermalis C41B8 Genome Sequencing.</title>
        <authorList>
            <person name="Li C."/>
            <person name="Lai Q."/>
            <person name="Shao Z."/>
        </authorList>
    </citation>
    <scope>NUCLEOTIDE SEQUENCE [LARGE SCALE GENOMIC DNA]</scope>
    <source>
        <strain evidence="3 4">C41B8</strain>
    </source>
</reference>
<organism evidence="3 4">
    <name type="scientific">Salinisphaera hydrothermalis (strain C41B8)</name>
    <dbReference type="NCBI Taxonomy" id="1304275"/>
    <lineage>
        <taxon>Bacteria</taxon>
        <taxon>Pseudomonadati</taxon>
        <taxon>Pseudomonadota</taxon>
        <taxon>Gammaproteobacteria</taxon>
        <taxon>Salinisphaerales</taxon>
        <taxon>Salinisphaeraceae</taxon>
        <taxon>Salinisphaera</taxon>
    </lineage>
</organism>
<comment type="caution">
    <text evidence="3">The sequence shown here is derived from an EMBL/GenBank/DDBJ whole genome shotgun (WGS) entry which is preliminary data.</text>
</comment>
<protein>
    <recommendedName>
        <fullName evidence="5">Copper chaperone PCu(A)C</fullName>
    </recommendedName>
</protein>
<evidence type="ECO:0000313" key="4">
    <source>
        <dbReference type="Proteomes" id="UP000028302"/>
    </source>
</evidence>
<evidence type="ECO:0000256" key="1">
    <source>
        <dbReference type="SAM" id="MobiDB-lite"/>
    </source>
</evidence>
<proteinExistence type="predicted"/>
<accession>A0A084IHU8</accession>
<dbReference type="SUPFAM" id="SSF110087">
    <property type="entry name" value="DR1885-like metal-binding protein"/>
    <property type="match status" value="1"/>
</dbReference>
<name>A0A084IHU8_SALHC</name>
<feature type="region of interest" description="Disordered" evidence="1">
    <location>
        <begin position="154"/>
        <end position="196"/>
    </location>
</feature>
<dbReference type="InterPro" id="IPR007410">
    <property type="entry name" value="LpqE-like"/>
</dbReference>
<gene>
    <name evidence="3" type="ORF">C41B8_15782</name>
</gene>